<sequence>MGVKGSLRLPVQIRLKDIKIQGSPQQRNLTSDQINQLWRYGHSFENNAQIQDKDLELMLFQIAEWIKGELRNT</sequence>
<dbReference type="Proteomes" id="UP000003835">
    <property type="component" value="Unassembled WGS sequence"/>
</dbReference>
<evidence type="ECO:0000313" key="2">
    <source>
        <dbReference type="Proteomes" id="UP000003835"/>
    </source>
</evidence>
<proteinExistence type="predicted"/>
<name>B4VW54_9CYAN</name>
<gene>
    <name evidence="1" type="ORF">MC7420_5763</name>
</gene>
<keyword evidence="2" id="KW-1185">Reference proteome</keyword>
<dbReference type="EMBL" id="DS989855">
    <property type="protein sequence ID" value="EDX73883.1"/>
    <property type="molecule type" value="Genomic_DNA"/>
</dbReference>
<protein>
    <submittedName>
        <fullName evidence="1">Uncharacterized protein</fullName>
    </submittedName>
</protein>
<organism evidence="1 2">
    <name type="scientific">Coleofasciculus chthonoplastes PCC 7420</name>
    <dbReference type="NCBI Taxonomy" id="118168"/>
    <lineage>
        <taxon>Bacteria</taxon>
        <taxon>Bacillati</taxon>
        <taxon>Cyanobacteriota</taxon>
        <taxon>Cyanophyceae</taxon>
        <taxon>Coleofasciculales</taxon>
        <taxon>Coleofasciculaceae</taxon>
        <taxon>Coleofasciculus</taxon>
    </lineage>
</organism>
<dbReference type="AlphaFoldDB" id="B4VW54"/>
<reference evidence="1 2" key="1">
    <citation type="submission" date="2008-07" db="EMBL/GenBank/DDBJ databases">
        <authorList>
            <person name="Tandeau de Marsac N."/>
            <person name="Ferriera S."/>
            <person name="Johnson J."/>
            <person name="Kravitz S."/>
            <person name="Beeson K."/>
            <person name="Sutton G."/>
            <person name="Rogers Y.-H."/>
            <person name="Friedman R."/>
            <person name="Frazier M."/>
            <person name="Venter J.C."/>
        </authorList>
    </citation>
    <scope>NUCLEOTIDE SEQUENCE [LARGE SCALE GENOMIC DNA]</scope>
    <source>
        <strain evidence="1 2">PCC 7420</strain>
    </source>
</reference>
<dbReference type="HOGENOM" id="CLU_2698249_0_0_3"/>
<evidence type="ECO:0000313" key="1">
    <source>
        <dbReference type="EMBL" id="EDX73883.1"/>
    </source>
</evidence>
<accession>B4VW54</accession>